<dbReference type="Proteomes" id="UP000264541">
    <property type="component" value="Unassembled WGS sequence"/>
</dbReference>
<dbReference type="EMBL" id="QVTE01000008">
    <property type="protein sequence ID" value="RFU71107.1"/>
    <property type="molecule type" value="Genomic_DNA"/>
</dbReference>
<gene>
    <name evidence="1" type="ORF">D0469_03980</name>
</gene>
<sequence length="66" mass="7498">MPANETSAKVWHVLCQMPTLALPYKGRTVKTAASYASGLYFSTEKKLLGAGARHQYKLRKLYFQIY</sequence>
<keyword evidence="2" id="KW-1185">Reference proteome</keyword>
<reference evidence="1 2" key="1">
    <citation type="submission" date="2018-08" db="EMBL/GenBank/DDBJ databases">
        <title>Bacillus chawlae sp. nov., Bacillus glennii sp. nov., and Bacillus saganii sp. nov. Isolated from the Vehicle Assembly Building at Kennedy Space Center where the Viking Spacecraft were Assembled.</title>
        <authorList>
            <person name="Seuylemezian A."/>
            <person name="Vaishampayan P."/>
        </authorList>
    </citation>
    <scope>NUCLEOTIDE SEQUENCE [LARGE SCALE GENOMIC DNA]</scope>
    <source>
        <strain evidence="1 2">V47-23a</strain>
    </source>
</reference>
<evidence type="ECO:0000313" key="1">
    <source>
        <dbReference type="EMBL" id="RFU71107.1"/>
    </source>
</evidence>
<evidence type="ECO:0000313" key="2">
    <source>
        <dbReference type="Proteomes" id="UP000264541"/>
    </source>
</evidence>
<comment type="caution">
    <text evidence="1">The sequence shown here is derived from an EMBL/GenBank/DDBJ whole genome shotgun (WGS) entry which is preliminary data.</text>
</comment>
<name>A0A372LT82_9BACI</name>
<proteinExistence type="predicted"/>
<dbReference type="AlphaFoldDB" id="A0A372LT82"/>
<protein>
    <submittedName>
        <fullName evidence="1">Uncharacterized protein</fullName>
    </submittedName>
</protein>
<organism evidence="1 2">
    <name type="scientific">Peribacillus saganii</name>
    <dbReference type="NCBI Taxonomy" id="2303992"/>
    <lineage>
        <taxon>Bacteria</taxon>
        <taxon>Bacillati</taxon>
        <taxon>Bacillota</taxon>
        <taxon>Bacilli</taxon>
        <taxon>Bacillales</taxon>
        <taxon>Bacillaceae</taxon>
        <taxon>Peribacillus</taxon>
    </lineage>
</organism>
<accession>A0A372LT82</accession>